<dbReference type="InterPro" id="IPR001387">
    <property type="entry name" value="Cro/C1-type_HTH"/>
</dbReference>
<protein>
    <submittedName>
        <fullName evidence="5">XRE family transcriptional regulator</fullName>
    </submittedName>
</protein>
<dbReference type="RefSeq" id="WP_110423688.1">
    <property type="nucleotide sequence ID" value="NZ_QGLP01000005.1"/>
</dbReference>
<dbReference type="SMART" id="SM00530">
    <property type="entry name" value="HTH_XRE"/>
    <property type="match status" value="1"/>
</dbReference>
<dbReference type="GO" id="GO:0003677">
    <property type="term" value="F:DNA binding"/>
    <property type="evidence" value="ECO:0007669"/>
    <property type="project" value="UniProtKB-KW"/>
</dbReference>
<dbReference type="SUPFAM" id="SSF47413">
    <property type="entry name" value="lambda repressor-like DNA-binding domains"/>
    <property type="match status" value="1"/>
</dbReference>
<dbReference type="CDD" id="cd06529">
    <property type="entry name" value="S24_LexA-like"/>
    <property type="match status" value="1"/>
</dbReference>
<feature type="domain" description="HTH cro/C1-type" evidence="4">
    <location>
        <begin position="14"/>
        <end position="60"/>
    </location>
</feature>
<evidence type="ECO:0000256" key="3">
    <source>
        <dbReference type="ARBA" id="ARBA00023163"/>
    </source>
</evidence>
<evidence type="ECO:0000313" key="5">
    <source>
        <dbReference type="EMBL" id="PXZ04374.1"/>
    </source>
</evidence>
<evidence type="ECO:0000256" key="1">
    <source>
        <dbReference type="ARBA" id="ARBA00023015"/>
    </source>
</evidence>
<accession>A0A2V4E255</accession>
<dbReference type="InterPro" id="IPR036286">
    <property type="entry name" value="LexA/Signal_pep-like_sf"/>
</dbReference>
<keyword evidence="1" id="KW-0805">Transcription regulation</keyword>
<organism evidence="5 6">
    <name type="scientific">Gilliamella apicola</name>
    <dbReference type="NCBI Taxonomy" id="1196095"/>
    <lineage>
        <taxon>Bacteria</taxon>
        <taxon>Pseudomonadati</taxon>
        <taxon>Pseudomonadota</taxon>
        <taxon>Gammaproteobacteria</taxon>
        <taxon>Orbales</taxon>
        <taxon>Orbaceae</taxon>
        <taxon>Gilliamella</taxon>
    </lineage>
</organism>
<keyword evidence="2" id="KW-0238">DNA-binding</keyword>
<evidence type="ECO:0000259" key="4">
    <source>
        <dbReference type="PROSITE" id="PS50943"/>
    </source>
</evidence>
<dbReference type="Gene3D" id="2.10.109.10">
    <property type="entry name" value="Umud Fragment, subunit A"/>
    <property type="match status" value="1"/>
</dbReference>
<dbReference type="PROSITE" id="PS50943">
    <property type="entry name" value="HTH_CROC1"/>
    <property type="match status" value="1"/>
</dbReference>
<dbReference type="InterPro" id="IPR015927">
    <property type="entry name" value="Peptidase_S24_S26A/B/C"/>
</dbReference>
<sequence>MSLADRLTLAMRIKGISQAALGEGVGVSQTTIWKLMNGKTSSNRKLYEIADYLKINLNWLVSGDGEMENNQPKNEIEYIGNIKEGTIIVKGEAIMGTDGAFQMDEDFNGRLKFHSDDPHAFALKVKGDSMFPRINSGEFVVIEPNIVPCSGDEVLVRTKDGRNMIKKLEFHRDCVYRFTSINQDHPPITLDENQVDKIMFVSAIVKSARYLDVHEI</sequence>
<keyword evidence="3" id="KW-0804">Transcription</keyword>
<dbReference type="Proteomes" id="UP000247483">
    <property type="component" value="Unassembled WGS sequence"/>
</dbReference>
<dbReference type="CDD" id="cd00093">
    <property type="entry name" value="HTH_XRE"/>
    <property type="match status" value="1"/>
</dbReference>
<evidence type="ECO:0000256" key="2">
    <source>
        <dbReference type="ARBA" id="ARBA00023125"/>
    </source>
</evidence>
<dbReference type="Pfam" id="PF00717">
    <property type="entry name" value="Peptidase_S24"/>
    <property type="match status" value="1"/>
</dbReference>
<dbReference type="EMBL" id="QGLP01000005">
    <property type="protein sequence ID" value="PXZ04374.1"/>
    <property type="molecule type" value="Genomic_DNA"/>
</dbReference>
<dbReference type="Pfam" id="PF01381">
    <property type="entry name" value="HTH_3"/>
    <property type="match status" value="1"/>
</dbReference>
<dbReference type="Gene3D" id="1.10.260.40">
    <property type="entry name" value="lambda repressor-like DNA-binding domains"/>
    <property type="match status" value="1"/>
</dbReference>
<dbReference type="PANTHER" id="PTHR40661">
    <property type="match status" value="1"/>
</dbReference>
<dbReference type="SUPFAM" id="SSF51306">
    <property type="entry name" value="LexA/Signal peptidase"/>
    <property type="match status" value="1"/>
</dbReference>
<dbReference type="InterPro" id="IPR039418">
    <property type="entry name" value="LexA-like"/>
</dbReference>
<gene>
    <name evidence="5" type="ORF">DKK79_08425</name>
</gene>
<evidence type="ECO:0000313" key="6">
    <source>
        <dbReference type="Proteomes" id="UP000247483"/>
    </source>
</evidence>
<reference evidence="5 6" key="1">
    <citation type="submission" date="2018-05" db="EMBL/GenBank/DDBJ databases">
        <title>Reference genomes for bee gut microbiota database.</title>
        <authorList>
            <person name="Ellegaard K.M."/>
        </authorList>
    </citation>
    <scope>NUCLEOTIDE SEQUENCE [LARGE SCALE GENOMIC DNA]</scope>
    <source>
        <strain evidence="5 6">ESL0177</strain>
    </source>
</reference>
<proteinExistence type="predicted"/>
<dbReference type="AlphaFoldDB" id="A0A2V4E255"/>
<dbReference type="PANTHER" id="PTHR40661:SF3">
    <property type="entry name" value="FELS-1 PROPHAGE TRANSCRIPTIONAL REGULATOR"/>
    <property type="match status" value="1"/>
</dbReference>
<name>A0A2V4E255_9GAMM</name>
<dbReference type="InterPro" id="IPR010982">
    <property type="entry name" value="Lambda_DNA-bd_dom_sf"/>
</dbReference>
<comment type="caution">
    <text evidence="5">The sequence shown here is derived from an EMBL/GenBank/DDBJ whole genome shotgun (WGS) entry which is preliminary data.</text>
</comment>